<dbReference type="InterPro" id="IPR037238">
    <property type="entry name" value="YbiA-like_sf"/>
</dbReference>
<reference evidence="5" key="1">
    <citation type="submission" date="2019-05" db="EMBL/GenBank/DDBJ databases">
        <title>Complete genome sequencing of Absiella argi strain JCM 30884.</title>
        <authorList>
            <person name="Sakamoto M."/>
            <person name="Murakami T."/>
            <person name="Mori H."/>
        </authorList>
    </citation>
    <scope>NUCLEOTIDE SEQUENCE [LARGE SCALE GENOMIC DNA]</scope>
    <source>
        <strain evidence="5">JCM 30884</strain>
    </source>
</reference>
<name>A0A6N4TJY5_9FIRM</name>
<comment type="catalytic activity">
    <reaction evidence="2">
        <text>2,5-diamino-6-hydroxy-4-(5-phosphoribosylamino)-pyrimidine + H2O = 2,5,6-triamino-4-hydroxypyrimidine + D-ribose 5-phosphate</text>
        <dbReference type="Rhea" id="RHEA:23436"/>
        <dbReference type="ChEBI" id="CHEBI:15377"/>
        <dbReference type="ChEBI" id="CHEBI:58614"/>
        <dbReference type="ChEBI" id="CHEBI:78346"/>
        <dbReference type="ChEBI" id="CHEBI:137796"/>
    </reaction>
</comment>
<evidence type="ECO:0000313" key="5">
    <source>
        <dbReference type="Proteomes" id="UP000464754"/>
    </source>
</evidence>
<dbReference type="Pfam" id="PF08719">
    <property type="entry name" value="NADAR"/>
    <property type="match status" value="1"/>
</dbReference>
<dbReference type="SUPFAM" id="SSF143990">
    <property type="entry name" value="YbiA-like"/>
    <property type="match status" value="1"/>
</dbReference>
<protein>
    <recommendedName>
        <fullName evidence="3">NADAR domain-containing protein</fullName>
    </recommendedName>
</protein>
<dbReference type="InterPro" id="IPR012816">
    <property type="entry name" value="NADAR"/>
</dbReference>
<dbReference type="KEGG" id="aarg:Aargi30884_22530"/>
<comment type="catalytic activity">
    <reaction evidence="1">
        <text>5-amino-6-(5-phospho-D-ribosylamino)uracil + H2O = 5,6-diaminouracil + D-ribose 5-phosphate</text>
        <dbReference type="Rhea" id="RHEA:55020"/>
        <dbReference type="ChEBI" id="CHEBI:15377"/>
        <dbReference type="ChEBI" id="CHEBI:46252"/>
        <dbReference type="ChEBI" id="CHEBI:58453"/>
        <dbReference type="ChEBI" id="CHEBI:78346"/>
    </reaction>
</comment>
<proteinExistence type="predicted"/>
<evidence type="ECO:0000256" key="2">
    <source>
        <dbReference type="ARBA" id="ARBA00000751"/>
    </source>
</evidence>
<evidence type="ECO:0000313" key="4">
    <source>
        <dbReference type="EMBL" id="BBK23350.1"/>
    </source>
</evidence>
<sequence>MNNIVCFHNPEEENGWLSNWYLSNFRVQNICFTSMEQYLMYQKAIVFNDINTANTILEEHNPAVIKQLGRNINNYDEVIWNGIRQIIAYRGILEKFTQNEELGKKLAETESAILAECAVNDKIWGIGKSMKDPERFDMHKWTGQNLLGFTTMQVRNHFFLEGKDSSK</sequence>
<dbReference type="Gene3D" id="1.10.357.40">
    <property type="entry name" value="YbiA-like"/>
    <property type="match status" value="1"/>
</dbReference>
<evidence type="ECO:0000256" key="1">
    <source>
        <dbReference type="ARBA" id="ARBA00000022"/>
    </source>
</evidence>
<feature type="domain" description="NADAR" evidence="3">
    <location>
        <begin position="7"/>
        <end position="157"/>
    </location>
</feature>
<dbReference type="AlphaFoldDB" id="A0A6N4TJY5"/>
<gene>
    <name evidence="4" type="ORF">Aargi30884_22530</name>
</gene>
<organism evidence="4 5">
    <name type="scientific">Amedibacterium intestinale</name>
    <dbReference type="NCBI Taxonomy" id="2583452"/>
    <lineage>
        <taxon>Bacteria</taxon>
        <taxon>Bacillati</taxon>
        <taxon>Bacillota</taxon>
        <taxon>Erysipelotrichia</taxon>
        <taxon>Erysipelotrichales</taxon>
        <taxon>Erysipelotrichaceae</taxon>
        <taxon>Amedibacterium</taxon>
    </lineage>
</organism>
<keyword evidence="5" id="KW-1185">Reference proteome</keyword>
<dbReference type="NCBIfam" id="TIGR02464">
    <property type="entry name" value="ribofla_fusion"/>
    <property type="match status" value="1"/>
</dbReference>
<accession>A0A6N4TJY5</accession>
<dbReference type="EMBL" id="AP019695">
    <property type="protein sequence ID" value="BBK23350.1"/>
    <property type="molecule type" value="Genomic_DNA"/>
</dbReference>
<dbReference type="CDD" id="cd15457">
    <property type="entry name" value="NADAR"/>
    <property type="match status" value="1"/>
</dbReference>
<evidence type="ECO:0000259" key="3">
    <source>
        <dbReference type="Pfam" id="PF08719"/>
    </source>
</evidence>
<dbReference type="Proteomes" id="UP000464754">
    <property type="component" value="Chromosome"/>
</dbReference>
<dbReference type="RefSeq" id="WP_118277573.1">
    <property type="nucleotide sequence ID" value="NZ_AP019695.1"/>
</dbReference>